<accession>A0A919BL60</accession>
<dbReference type="AlphaFoldDB" id="A0A919BL60"/>
<comment type="catalytic activity">
    <reaction evidence="9">
        <text>a 5'-end NAD(+)-phospho-ribonucleoside in mRNA + H2O = a 5'-end phospho-adenosine-phospho-ribonucleoside in mRNA + beta-nicotinamide D-ribonucleotide + 2 H(+)</text>
        <dbReference type="Rhea" id="RHEA:60876"/>
        <dbReference type="Rhea" id="RHEA-COMP:15698"/>
        <dbReference type="Rhea" id="RHEA-COMP:15719"/>
        <dbReference type="ChEBI" id="CHEBI:14649"/>
        <dbReference type="ChEBI" id="CHEBI:15377"/>
        <dbReference type="ChEBI" id="CHEBI:15378"/>
        <dbReference type="ChEBI" id="CHEBI:144029"/>
        <dbReference type="ChEBI" id="CHEBI:144051"/>
    </reaction>
    <physiologicalReaction direction="left-to-right" evidence="9">
        <dbReference type="Rhea" id="RHEA:60877"/>
    </physiologicalReaction>
</comment>
<sequence length="320" mass="35755">MLNSNISLTGMPLLRCENLRKNAEWINQQLEAQNAYFIPLYKGKVLVSLGGLGKLTCQQVKRFLSSVNKAIFLGLANEDKAACFTIDFSHLDEQSLEQTTLMLNLETAATSWQHLRFAINQLSTSDAAICGFAQAMVNWHVSHQFCGYCGNELITREGGHAKKCSNDECNKWVFPRTDPVVIMLVEHTDSQGVKRCLLAGHQRTGGQVVSTLAGFVDPGESIEEGAIREVFEEVGLQVDSLEYITSQPWPFPSSLMLGFYMKVSDDALNIDHNELTHAMWCTKEDIAEFADWGDESEGTQIPGKHSIARYLIDRWCKGQL</sequence>
<organism evidence="11 12">
    <name type="scientific">Thalassotalea marina</name>
    <dbReference type="NCBI Taxonomy" id="1673741"/>
    <lineage>
        <taxon>Bacteria</taxon>
        <taxon>Pseudomonadati</taxon>
        <taxon>Pseudomonadota</taxon>
        <taxon>Gammaproteobacteria</taxon>
        <taxon>Alteromonadales</taxon>
        <taxon>Colwelliaceae</taxon>
        <taxon>Thalassotalea</taxon>
    </lineage>
</organism>
<dbReference type="GO" id="GO:0005829">
    <property type="term" value="C:cytosol"/>
    <property type="evidence" value="ECO:0007669"/>
    <property type="project" value="TreeGrafter"/>
</dbReference>
<evidence type="ECO:0000256" key="9">
    <source>
        <dbReference type="ARBA" id="ARBA00023679"/>
    </source>
</evidence>
<dbReference type="PROSITE" id="PS00893">
    <property type="entry name" value="NUDIX_BOX"/>
    <property type="match status" value="1"/>
</dbReference>
<gene>
    <name evidence="11" type="ORF">GCM10017161_25620</name>
</gene>
<evidence type="ECO:0000256" key="8">
    <source>
        <dbReference type="ARBA" id="ARBA00023027"/>
    </source>
</evidence>
<dbReference type="InterPro" id="IPR015797">
    <property type="entry name" value="NUDIX_hydrolase-like_dom_sf"/>
</dbReference>
<dbReference type="PANTHER" id="PTHR42904:SF6">
    <property type="entry name" value="NAD-CAPPED RNA HYDROLASE NUDT12"/>
    <property type="match status" value="1"/>
</dbReference>
<keyword evidence="7" id="KW-0460">Magnesium</keyword>
<dbReference type="InterPro" id="IPR020084">
    <property type="entry name" value="NUDIX_hydrolase_CS"/>
</dbReference>
<evidence type="ECO:0000256" key="5">
    <source>
        <dbReference type="ARBA" id="ARBA00022723"/>
    </source>
</evidence>
<evidence type="ECO:0000256" key="4">
    <source>
        <dbReference type="ARBA" id="ARBA00012381"/>
    </source>
</evidence>
<protein>
    <recommendedName>
        <fullName evidence="4">NAD(+) diphosphatase</fullName>
        <ecNumber evidence="4">3.6.1.22</ecNumber>
    </recommendedName>
</protein>
<dbReference type="NCBIfam" id="NF001299">
    <property type="entry name" value="PRK00241.1"/>
    <property type="match status" value="1"/>
</dbReference>
<evidence type="ECO:0000256" key="3">
    <source>
        <dbReference type="ARBA" id="ARBA00009595"/>
    </source>
</evidence>
<keyword evidence="12" id="KW-1185">Reference proteome</keyword>
<dbReference type="GO" id="GO:0006742">
    <property type="term" value="P:NADP+ catabolic process"/>
    <property type="evidence" value="ECO:0007669"/>
    <property type="project" value="TreeGrafter"/>
</dbReference>
<evidence type="ECO:0000256" key="1">
    <source>
        <dbReference type="ARBA" id="ARBA00001946"/>
    </source>
</evidence>
<reference evidence="11" key="1">
    <citation type="journal article" date="2014" name="Int. J. Syst. Evol. Microbiol.">
        <title>Complete genome sequence of Corynebacterium casei LMG S-19264T (=DSM 44701T), isolated from a smear-ripened cheese.</title>
        <authorList>
            <consortium name="US DOE Joint Genome Institute (JGI-PGF)"/>
            <person name="Walter F."/>
            <person name="Albersmeier A."/>
            <person name="Kalinowski J."/>
            <person name="Ruckert C."/>
        </authorList>
    </citation>
    <scope>NUCLEOTIDE SEQUENCE</scope>
    <source>
        <strain evidence="11">KCTC 42731</strain>
    </source>
</reference>
<dbReference type="Pfam" id="PF09296">
    <property type="entry name" value="NUDIX-like"/>
    <property type="match status" value="1"/>
</dbReference>
<evidence type="ECO:0000256" key="2">
    <source>
        <dbReference type="ARBA" id="ARBA00001947"/>
    </source>
</evidence>
<dbReference type="PROSITE" id="PS51462">
    <property type="entry name" value="NUDIX"/>
    <property type="match status" value="1"/>
</dbReference>
<comment type="cofactor">
    <cofactor evidence="1">
        <name>Mg(2+)</name>
        <dbReference type="ChEBI" id="CHEBI:18420"/>
    </cofactor>
</comment>
<dbReference type="Proteomes" id="UP000623842">
    <property type="component" value="Unassembled WGS sequence"/>
</dbReference>
<dbReference type="GO" id="GO:0035529">
    <property type="term" value="F:NADH pyrophosphatase activity"/>
    <property type="evidence" value="ECO:0007669"/>
    <property type="project" value="TreeGrafter"/>
</dbReference>
<evidence type="ECO:0000256" key="7">
    <source>
        <dbReference type="ARBA" id="ARBA00022842"/>
    </source>
</evidence>
<proteinExistence type="inferred from homology"/>
<dbReference type="InterPro" id="IPR000086">
    <property type="entry name" value="NUDIX_hydrolase_dom"/>
</dbReference>
<name>A0A919BL60_9GAMM</name>
<dbReference type="Gene3D" id="3.90.79.20">
    <property type="match status" value="1"/>
</dbReference>
<dbReference type="Pfam" id="PF00293">
    <property type="entry name" value="NUDIX"/>
    <property type="match status" value="1"/>
</dbReference>
<dbReference type="SUPFAM" id="SSF55811">
    <property type="entry name" value="Nudix"/>
    <property type="match status" value="1"/>
</dbReference>
<dbReference type="RefSeq" id="WP_189771190.1">
    <property type="nucleotide sequence ID" value="NZ_BNCK01000005.1"/>
</dbReference>
<dbReference type="InterPro" id="IPR049734">
    <property type="entry name" value="NudC-like_C"/>
</dbReference>
<evidence type="ECO:0000313" key="11">
    <source>
        <dbReference type="EMBL" id="GHF96145.1"/>
    </source>
</evidence>
<evidence type="ECO:0000259" key="10">
    <source>
        <dbReference type="PROSITE" id="PS51462"/>
    </source>
</evidence>
<keyword evidence="8" id="KW-0520">NAD</keyword>
<dbReference type="EMBL" id="BNCK01000005">
    <property type="protein sequence ID" value="GHF96145.1"/>
    <property type="molecule type" value="Genomic_DNA"/>
</dbReference>
<dbReference type="GO" id="GO:0019677">
    <property type="term" value="P:NAD+ catabolic process"/>
    <property type="evidence" value="ECO:0007669"/>
    <property type="project" value="TreeGrafter"/>
</dbReference>
<dbReference type="InterPro" id="IPR015375">
    <property type="entry name" value="NADH_PPase-like_N"/>
</dbReference>
<dbReference type="PANTHER" id="PTHR42904">
    <property type="entry name" value="NUDIX HYDROLASE, NUDC SUBFAMILY"/>
    <property type="match status" value="1"/>
</dbReference>
<evidence type="ECO:0000256" key="6">
    <source>
        <dbReference type="ARBA" id="ARBA00022801"/>
    </source>
</evidence>
<dbReference type="InterPro" id="IPR050241">
    <property type="entry name" value="NAD-cap_RNA_hydrolase_NudC"/>
</dbReference>
<dbReference type="Gene3D" id="3.90.79.10">
    <property type="entry name" value="Nucleoside Triphosphate Pyrophosphohydrolase"/>
    <property type="match status" value="1"/>
</dbReference>
<comment type="similarity">
    <text evidence="3">Belongs to the Nudix hydrolase family. NudC subfamily.</text>
</comment>
<reference evidence="11" key="2">
    <citation type="submission" date="2020-09" db="EMBL/GenBank/DDBJ databases">
        <authorList>
            <person name="Sun Q."/>
            <person name="Kim S."/>
        </authorList>
    </citation>
    <scope>NUCLEOTIDE SEQUENCE</scope>
    <source>
        <strain evidence="11">KCTC 42731</strain>
    </source>
</reference>
<keyword evidence="6" id="KW-0378">Hydrolase</keyword>
<dbReference type="GO" id="GO:0046872">
    <property type="term" value="F:metal ion binding"/>
    <property type="evidence" value="ECO:0007669"/>
    <property type="project" value="UniProtKB-KW"/>
</dbReference>
<keyword evidence="5" id="KW-0479">Metal-binding</keyword>
<feature type="domain" description="Nudix hydrolase" evidence="10">
    <location>
        <begin position="175"/>
        <end position="306"/>
    </location>
</feature>
<dbReference type="CDD" id="cd03429">
    <property type="entry name" value="NUDIX_NADH_pyrophosphatase_Nudt13"/>
    <property type="match status" value="1"/>
</dbReference>
<evidence type="ECO:0000313" key="12">
    <source>
        <dbReference type="Proteomes" id="UP000623842"/>
    </source>
</evidence>
<dbReference type="EC" id="3.6.1.22" evidence="4"/>
<comment type="caution">
    <text evidence="11">The sequence shown here is derived from an EMBL/GenBank/DDBJ whole genome shotgun (WGS) entry which is preliminary data.</text>
</comment>
<comment type="cofactor">
    <cofactor evidence="2">
        <name>Zn(2+)</name>
        <dbReference type="ChEBI" id="CHEBI:29105"/>
    </cofactor>
</comment>